<accession>R9T5A7</accession>
<dbReference type="STRING" id="1295009.MMINT_07560"/>
<gene>
    <name evidence="1" type="ORF">MMINT_07560</name>
</gene>
<evidence type="ECO:0000313" key="1">
    <source>
        <dbReference type="EMBL" id="AGN26122.1"/>
    </source>
</evidence>
<reference evidence="1 2" key="1">
    <citation type="journal article" date="2013" name="Genome Announc.">
        <title>Genome sequence of 'Candidatus Methanomassiliicoccus intestinalis' Issoire-Mx1, a third thermoplasmatales-related methanogenic archaeon from human feces.</title>
        <authorList>
            <person name="Borrel G."/>
            <person name="Harris H.M."/>
            <person name="Parisot N."/>
            <person name="Gaci N."/>
            <person name="Tottey W."/>
            <person name="Mihajlovski A."/>
            <person name="Deane J."/>
            <person name="Gribaldo S."/>
            <person name="Bardot O."/>
            <person name="Peyretaillade E."/>
            <person name="Peyret P."/>
            <person name="O'Toole P.W."/>
            <person name="Brugere J.F."/>
        </authorList>
    </citation>
    <scope>NUCLEOTIDE SEQUENCE [LARGE SCALE GENOMIC DNA]</scope>
    <source>
        <strain evidence="1 2">Issoire-Mx1</strain>
    </source>
</reference>
<dbReference type="Proteomes" id="UP000014070">
    <property type="component" value="Chromosome"/>
</dbReference>
<evidence type="ECO:0000313" key="2">
    <source>
        <dbReference type="Proteomes" id="UP000014070"/>
    </source>
</evidence>
<sequence length="137" mass="15814">MCIFIGNSIDIIMKTVEDLINFLEEHPDITDSKEKYAEDLFSLPKKVKNDVLELLELGAFGNLEHIVKLAETCRNEKIKINRLNENMIKAYCKLDMSAEDIVHEIHRKDMERLTPTYYEAPCKISNSDAINKLKGNK</sequence>
<dbReference type="HOGENOM" id="CLU_1860609_0_0_2"/>
<name>R9T5A7_METII</name>
<organism evidence="1 2">
    <name type="scientific">Methanomassiliicoccus intestinalis (strain Issoire-Mx1)</name>
    <dbReference type="NCBI Taxonomy" id="1295009"/>
    <lineage>
        <taxon>Archaea</taxon>
        <taxon>Methanobacteriati</taxon>
        <taxon>Thermoplasmatota</taxon>
        <taxon>Thermoplasmata</taxon>
        <taxon>Methanomassiliicoccales</taxon>
        <taxon>Methanomassiliicoccaceae</taxon>
        <taxon>Methanomassiliicoccus</taxon>
    </lineage>
</organism>
<dbReference type="EMBL" id="CP005934">
    <property type="protein sequence ID" value="AGN26122.1"/>
    <property type="molecule type" value="Genomic_DNA"/>
</dbReference>
<keyword evidence="2" id="KW-1185">Reference proteome</keyword>
<protein>
    <submittedName>
        <fullName evidence="1">Uncharacterized protein</fullName>
    </submittedName>
</protein>
<dbReference type="InParanoid" id="R9T5A7"/>
<dbReference type="KEGG" id="mer:MMINT_07560"/>
<proteinExistence type="predicted"/>
<dbReference type="AlphaFoldDB" id="R9T5A7"/>